<dbReference type="AlphaFoldDB" id="A0A8F5BUN8"/>
<evidence type="ECO:0000313" key="2">
    <source>
        <dbReference type="Proteomes" id="UP000693941"/>
    </source>
</evidence>
<protein>
    <submittedName>
        <fullName evidence="1">Uncharacterized protein</fullName>
    </submittedName>
</protein>
<reference evidence="1" key="1">
    <citation type="journal article" date="2021" name="Environ. Microbiol.">
        <title>New insights into the diversity and evolution of the archaeal mobilome from three complete genomes of Saccharolobus shibatae.</title>
        <authorList>
            <person name="Medvedeva S."/>
            <person name="Brandt D."/>
            <person name="Cvirkaite-Krupovic V."/>
            <person name="Liu Y."/>
            <person name="Severinov K."/>
            <person name="Ishino S."/>
            <person name="Ishino Y."/>
            <person name="Prangishvili D."/>
            <person name="Kalinowski J."/>
            <person name="Krupovic M."/>
        </authorList>
    </citation>
    <scope>NUCLEOTIDE SEQUENCE</scope>
    <source>
        <strain evidence="1">BEU9</strain>
    </source>
</reference>
<dbReference type="Proteomes" id="UP000693941">
    <property type="component" value="Chromosome"/>
</dbReference>
<sequence>MKCNNRPKLAKPNRDLTSSTLKIIYSIPHNTFPQRTPQGLRLGEPT</sequence>
<dbReference type="EMBL" id="CP077715">
    <property type="protein sequence ID" value="QXJ31819.1"/>
    <property type="molecule type" value="Genomic_DNA"/>
</dbReference>
<accession>A0A8F5BUN8</accession>
<proteinExistence type="predicted"/>
<gene>
    <name evidence="1" type="ORF">J5U21_01470</name>
</gene>
<organism evidence="1 2">
    <name type="scientific">Saccharolobus shibatae</name>
    <dbReference type="NCBI Taxonomy" id="2286"/>
    <lineage>
        <taxon>Archaea</taxon>
        <taxon>Thermoproteota</taxon>
        <taxon>Thermoprotei</taxon>
        <taxon>Sulfolobales</taxon>
        <taxon>Sulfolobaceae</taxon>
        <taxon>Saccharolobus</taxon>
    </lineage>
</organism>
<evidence type="ECO:0000313" key="1">
    <source>
        <dbReference type="EMBL" id="QXJ31819.1"/>
    </source>
</evidence>
<name>A0A8F5BUN8_9CREN</name>